<feature type="region of interest" description="Disordered" evidence="1">
    <location>
        <begin position="46"/>
        <end position="74"/>
    </location>
</feature>
<sequence length="92" mass="10491">MKVNYRFANSRKHDNFAEGERRLTSDSLNEIPELHGFVEGLQVVHREDKDEASSGSNAKLSHGREVEGASRVQDLDSVESPVWKREKILKEI</sequence>
<organism evidence="2 4">
    <name type="scientific">Araneus ventricosus</name>
    <name type="common">Orbweaver spider</name>
    <name type="synonym">Epeira ventricosa</name>
    <dbReference type="NCBI Taxonomy" id="182803"/>
    <lineage>
        <taxon>Eukaryota</taxon>
        <taxon>Metazoa</taxon>
        <taxon>Ecdysozoa</taxon>
        <taxon>Arthropoda</taxon>
        <taxon>Chelicerata</taxon>
        <taxon>Arachnida</taxon>
        <taxon>Araneae</taxon>
        <taxon>Araneomorphae</taxon>
        <taxon>Entelegynae</taxon>
        <taxon>Araneoidea</taxon>
        <taxon>Araneidae</taxon>
        <taxon>Araneus</taxon>
    </lineage>
</organism>
<reference evidence="2 4" key="1">
    <citation type="journal article" date="2019" name="Sci. Rep.">
        <title>Orb-weaving spider Araneus ventricosus genome elucidates the spidroin gene catalogue.</title>
        <authorList>
            <person name="Kono N."/>
            <person name="Nakamura H."/>
            <person name="Ohtoshi R."/>
            <person name="Moran D.A.P."/>
            <person name="Shinohara A."/>
            <person name="Yoshida Y."/>
            <person name="Fujiwara M."/>
            <person name="Mori M."/>
            <person name="Tomita M."/>
            <person name="Arakawa K."/>
        </authorList>
    </citation>
    <scope>NUCLEOTIDE SEQUENCE [LARGE SCALE GENOMIC DNA]</scope>
</reference>
<accession>A0A4Y2SH22</accession>
<dbReference type="EMBL" id="BGPR01021361">
    <property type="protein sequence ID" value="GBN86569.1"/>
    <property type="molecule type" value="Genomic_DNA"/>
</dbReference>
<protein>
    <submittedName>
        <fullName evidence="2">Uncharacterized protein</fullName>
    </submittedName>
</protein>
<proteinExistence type="predicted"/>
<name>A0A4Y2SH22_ARAVE</name>
<dbReference type="Proteomes" id="UP000499080">
    <property type="component" value="Unassembled WGS sequence"/>
</dbReference>
<evidence type="ECO:0000313" key="4">
    <source>
        <dbReference type="Proteomes" id="UP000499080"/>
    </source>
</evidence>
<comment type="caution">
    <text evidence="2">The sequence shown here is derived from an EMBL/GenBank/DDBJ whole genome shotgun (WGS) entry which is preliminary data.</text>
</comment>
<dbReference type="EMBL" id="BGPR01021365">
    <property type="protein sequence ID" value="GBN86579.1"/>
    <property type="molecule type" value="Genomic_DNA"/>
</dbReference>
<evidence type="ECO:0000313" key="3">
    <source>
        <dbReference type="EMBL" id="GBN86579.1"/>
    </source>
</evidence>
<dbReference type="AlphaFoldDB" id="A0A4Y2SH22"/>
<evidence type="ECO:0000256" key="1">
    <source>
        <dbReference type="SAM" id="MobiDB-lite"/>
    </source>
</evidence>
<keyword evidence="4" id="KW-1185">Reference proteome</keyword>
<gene>
    <name evidence="3" type="ORF">AVEN_232292_1</name>
    <name evidence="2" type="ORF">AVEN_79494_1</name>
</gene>
<evidence type="ECO:0000313" key="2">
    <source>
        <dbReference type="EMBL" id="GBN86569.1"/>
    </source>
</evidence>